<dbReference type="Gene3D" id="2.60.120.10">
    <property type="entry name" value="Jelly Rolls"/>
    <property type="match status" value="1"/>
</dbReference>
<dbReference type="PROSITE" id="PS50042">
    <property type="entry name" value="CNMP_BINDING_3"/>
    <property type="match status" value="1"/>
</dbReference>
<evidence type="ECO:0000256" key="11">
    <source>
        <dbReference type="ARBA" id="ARBA00023286"/>
    </source>
</evidence>
<evidence type="ECO:0000256" key="6">
    <source>
        <dbReference type="ARBA" id="ARBA00022741"/>
    </source>
</evidence>
<evidence type="ECO:0000256" key="5">
    <source>
        <dbReference type="ARBA" id="ARBA00022692"/>
    </source>
</evidence>
<reference evidence="18" key="2">
    <citation type="submission" date="2025-09" db="UniProtKB">
        <authorList>
            <consortium name="Ensembl"/>
        </authorList>
    </citation>
    <scope>IDENTIFICATION</scope>
</reference>
<keyword evidence="8" id="KW-0142">cGMP-binding</keyword>
<dbReference type="GO" id="GO:0007601">
    <property type="term" value="P:visual perception"/>
    <property type="evidence" value="ECO:0007669"/>
    <property type="project" value="UniProtKB-KW"/>
</dbReference>
<dbReference type="Pfam" id="PF00027">
    <property type="entry name" value="cNMP_binding"/>
    <property type="match status" value="1"/>
</dbReference>
<feature type="region of interest" description="Disordered" evidence="16">
    <location>
        <begin position="162"/>
        <end position="194"/>
    </location>
</feature>
<dbReference type="Pfam" id="PF00520">
    <property type="entry name" value="Ion_trans"/>
    <property type="match status" value="1"/>
</dbReference>
<dbReference type="GO" id="GO:0044877">
    <property type="term" value="F:protein-containing complex binding"/>
    <property type="evidence" value="ECO:0007669"/>
    <property type="project" value="TreeGrafter"/>
</dbReference>
<evidence type="ECO:0000313" key="19">
    <source>
        <dbReference type="Proteomes" id="UP000265160"/>
    </source>
</evidence>
<organism evidence="18 19">
    <name type="scientific">Maylandia zebra</name>
    <name type="common">zebra mbuna</name>
    <dbReference type="NCBI Taxonomy" id="106582"/>
    <lineage>
        <taxon>Eukaryota</taxon>
        <taxon>Metazoa</taxon>
        <taxon>Chordata</taxon>
        <taxon>Craniata</taxon>
        <taxon>Vertebrata</taxon>
        <taxon>Euteleostomi</taxon>
        <taxon>Actinopterygii</taxon>
        <taxon>Neopterygii</taxon>
        <taxon>Teleostei</taxon>
        <taxon>Neoteleostei</taxon>
        <taxon>Acanthomorphata</taxon>
        <taxon>Ovalentaria</taxon>
        <taxon>Cichlomorphae</taxon>
        <taxon>Cichliformes</taxon>
        <taxon>Cichlidae</taxon>
        <taxon>African cichlids</taxon>
        <taxon>Pseudocrenilabrinae</taxon>
        <taxon>Haplochromini</taxon>
        <taxon>Maylandia</taxon>
        <taxon>Maylandia zebra complex</taxon>
    </lineage>
</organism>
<evidence type="ECO:0000256" key="3">
    <source>
        <dbReference type="ARBA" id="ARBA00022535"/>
    </source>
</evidence>
<dbReference type="InterPro" id="IPR018490">
    <property type="entry name" value="cNMP-bd_dom_sf"/>
</dbReference>
<evidence type="ECO:0000256" key="12">
    <source>
        <dbReference type="ARBA" id="ARBA00023303"/>
    </source>
</evidence>
<dbReference type="Ensembl" id="ENSMZET00005027891.1">
    <property type="protein sequence ID" value="ENSMZEP00005027025.1"/>
    <property type="gene ID" value="ENSMZEG00005020159.1"/>
</dbReference>
<dbReference type="GO" id="GO:0005222">
    <property type="term" value="F:intracellularly cAMP-activated cation channel activity"/>
    <property type="evidence" value="ECO:0007669"/>
    <property type="project" value="TreeGrafter"/>
</dbReference>
<reference evidence="18" key="1">
    <citation type="submission" date="2025-08" db="UniProtKB">
        <authorList>
            <consortium name="Ensembl"/>
        </authorList>
    </citation>
    <scope>IDENTIFICATION</scope>
</reference>
<dbReference type="PROSITE" id="PS00889">
    <property type="entry name" value="CNMP_BINDING_2"/>
    <property type="match status" value="1"/>
</dbReference>
<comment type="catalytic activity">
    <reaction evidence="14">
        <text>K(+)(in) = K(+)(out)</text>
        <dbReference type="Rhea" id="RHEA:29463"/>
        <dbReference type="ChEBI" id="CHEBI:29103"/>
    </reaction>
</comment>
<dbReference type="SUPFAM" id="SSF51206">
    <property type="entry name" value="cAMP-binding domain-like"/>
    <property type="match status" value="1"/>
</dbReference>
<dbReference type="FunFam" id="2.60.120.10:FF:000020">
    <property type="entry name" value="Cyclic nucleotide-gated channel beta 3"/>
    <property type="match status" value="1"/>
</dbReference>
<dbReference type="InterPro" id="IPR014710">
    <property type="entry name" value="RmlC-like_jellyroll"/>
</dbReference>
<protein>
    <submittedName>
        <fullName evidence="18">Cyclic nucleotide-gated cation channel beta-3</fullName>
    </submittedName>
</protein>
<dbReference type="AlphaFoldDB" id="A0A3P9CXC2"/>
<dbReference type="InterPro" id="IPR000595">
    <property type="entry name" value="cNMP-bd_dom"/>
</dbReference>
<evidence type="ECO:0000256" key="4">
    <source>
        <dbReference type="ARBA" id="ARBA00022606"/>
    </source>
</evidence>
<dbReference type="Gene3D" id="1.10.287.70">
    <property type="match status" value="1"/>
</dbReference>
<dbReference type="GO" id="GO:0030553">
    <property type="term" value="F:cGMP binding"/>
    <property type="evidence" value="ECO:0007669"/>
    <property type="project" value="UniProtKB-KW"/>
</dbReference>
<proteinExistence type="predicted"/>
<dbReference type="GO" id="GO:0005886">
    <property type="term" value="C:plasma membrane"/>
    <property type="evidence" value="ECO:0007669"/>
    <property type="project" value="TreeGrafter"/>
</dbReference>
<dbReference type="FunFam" id="1.10.287.630:FF:000001">
    <property type="entry name" value="Cyclic nucleotide-gated channel alpha 3"/>
    <property type="match status" value="1"/>
</dbReference>
<feature type="domain" description="Cyclic nucleotide-binding" evidence="17">
    <location>
        <begin position="535"/>
        <end position="641"/>
    </location>
</feature>
<dbReference type="GO" id="GO:0017071">
    <property type="term" value="C:intracellular cyclic nucleotide activated cation channel complex"/>
    <property type="evidence" value="ECO:0007669"/>
    <property type="project" value="TreeGrafter"/>
</dbReference>
<dbReference type="GO" id="GO:0005223">
    <property type="term" value="F:intracellularly cGMP-activated cation channel activity"/>
    <property type="evidence" value="ECO:0007669"/>
    <property type="project" value="TreeGrafter"/>
</dbReference>
<keyword evidence="10" id="KW-0472">Membrane</keyword>
<keyword evidence="12" id="KW-0407">Ion channel</keyword>
<evidence type="ECO:0000256" key="10">
    <source>
        <dbReference type="ARBA" id="ARBA00023136"/>
    </source>
</evidence>
<accession>A0A3P9CXC2</accession>
<keyword evidence="5" id="KW-0812">Transmembrane</keyword>
<keyword evidence="4" id="KW-0716">Sensory transduction</keyword>
<dbReference type="GeneTree" id="ENSGT00940000154824"/>
<comment type="subcellular location">
    <subcellularLocation>
        <location evidence="1">Membrane</location>
        <topology evidence="1">Multi-pass membrane protein</topology>
    </subcellularLocation>
</comment>
<evidence type="ECO:0000259" key="17">
    <source>
        <dbReference type="PROSITE" id="PS50042"/>
    </source>
</evidence>
<evidence type="ECO:0000256" key="1">
    <source>
        <dbReference type="ARBA" id="ARBA00004141"/>
    </source>
</evidence>
<keyword evidence="2" id="KW-0813">Transport</keyword>
<dbReference type="CDD" id="cd00038">
    <property type="entry name" value="CAP_ED"/>
    <property type="match status" value="1"/>
</dbReference>
<dbReference type="PANTHER" id="PTHR45638:SF8">
    <property type="entry name" value="CYCLIC NUCLEOTIDE-GATED CATION CHANNEL BETA-3"/>
    <property type="match status" value="1"/>
</dbReference>
<dbReference type="InterPro" id="IPR018488">
    <property type="entry name" value="cNMP-bd_CS"/>
</dbReference>
<evidence type="ECO:0000313" key="18">
    <source>
        <dbReference type="Ensembl" id="ENSMZEP00005027025.1"/>
    </source>
</evidence>
<dbReference type="PANTHER" id="PTHR45638">
    <property type="entry name" value="CYCLIC NUCLEOTIDE-GATED CATION CHANNEL SUBUNIT A"/>
    <property type="match status" value="1"/>
</dbReference>
<comment type="catalytic activity">
    <reaction evidence="15">
        <text>Na(+)(in) = Na(+)(out)</text>
        <dbReference type="Rhea" id="RHEA:34963"/>
        <dbReference type="ChEBI" id="CHEBI:29101"/>
    </reaction>
</comment>
<feature type="region of interest" description="Disordered" evidence="16">
    <location>
        <begin position="1"/>
        <end position="101"/>
    </location>
</feature>
<keyword evidence="6" id="KW-0547">Nucleotide-binding</keyword>
<evidence type="ECO:0000256" key="8">
    <source>
        <dbReference type="ARBA" id="ARBA00022992"/>
    </source>
</evidence>
<dbReference type="FunFam" id="1.10.287.70:FF:000072">
    <property type="entry name" value="Cyclic nucleotide gated channel beta 3"/>
    <property type="match status" value="1"/>
</dbReference>
<keyword evidence="3" id="KW-0140">cGMP</keyword>
<dbReference type="InterPro" id="IPR005821">
    <property type="entry name" value="Ion_trans_dom"/>
</dbReference>
<evidence type="ECO:0000256" key="14">
    <source>
        <dbReference type="ARBA" id="ARBA00034430"/>
    </source>
</evidence>
<evidence type="ECO:0000256" key="9">
    <source>
        <dbReference type="ARBA" id="ARBA00023065"/>
    </source>
</evidence>
<keyword evidence="9" id="KW-0406">Ion transport</keyword>
<dbReference type="Proteomes" id="UP000265160">
    <property type="component" value="Unplaced"/>
</dbReference>
<dbReference type="SMART" id="SM00100">
    <property type="entry name" value="cNMP"/>
    <property type="match status" value="1"/>
</dbReference>
<keyword evidence="11" id="KW-1071">Ligand-gated ion channel</keyword>
<dbReference type="PROSITE" id="PS00888">
    <property type="entry name" value="CNMP_BINDING_1"/>
    <property type="match status" value="1"/>
</dbReference>
<evidence type="ECO:0000256" key="7">
    <source>
        <dbReference type="ARBA" id="ARBA00022989"/>
    </source>
</evidence>
<keyword evidence="13" id="KW-0844">Vision</keyword>
<evidence type="ECO:0000256" key="2">
    <source>
        <dbReference type="ARBA" id="ARBA00022448"/>
    </source>
</evidence>
<dbReference type="GO" id="GO:0001750">
    <property type="term" value="C:photoreceptor outer segment"/>
    <property type="evidence" value="ECO:0007669"/>
    <property type="project" value="TreeGrafter"/>
</dbReference>
<feature type="compositionally biased region" description="Basic and acidic residues" evidence="16">
    <location>
        <begin position="8"/>
        <end position="89"/>
    </location>
</feature>
<evidence type="ECO:0000256" key="16">
    <source>
        <dbReference type="SAM" id="MobiDB-lite"/>
    </source>
</evidence>
<keyword evidence="7" id="KW-1133">Transmembrane helix</keyword>
<sequence length="717" mass="82612">LNLQQETPPEKKEEKEDQPTKEEEKKEEEKKEEEKKKEEKKKEEKKEEEKKEEEKKEEEKKKEEKKEEEKKEEEKKKEEKKEEEPKTGEIEEAPPPPVVYSRYTDDTIRFLAKKLKERTEILKEKAIDPYATSPEVTPPVTPILRKDDYIRLKEEERIAKEEAEKKKAEEAAKKAEEKKKKDEEKRLEAEKKAEEERLAEEAKKKERILPQISCSCFDVLFHPVEEKMDVILGTTIDPFTDRRYISWLSFVALAYNYNVWFCSARLAFPYHSETANRYWIFLDILSDIVNIIDIIVWQPRLQFVKAGDIIKDRALTKLHYRKSHQFKTDIISILPFDLLCLYFEFSSFYRLNRFIRVVIDLRVVARTTGYLLFMLHLNACAYYVASVHQGLATTTWVYDGNGTAYLRCYYFAVRSLINIGGLPEPVTTFEISFQMANFFIGVFVFSSLIGQMRDVIGAATAAQTYFRASMDGCVSYMNTYTIPKLVQNRVRTWYNYTWAAQGMLDESELLDKMPLVMRIAIAVDINLATFQKIALFQGCDQQMLVDMLLRLKSIIYLPGDFVVKKGDIGKEMYIIKSGAVQVVGGPDNSIVFVTLKAGSVFGEISLLQSAKDGGNRRTANVKAHGFANLFVLEKKDLFDILVHYPESEKVLARKGRKLVKAKGAVPAKGNEEKQKGLALFAPKPPTPKLLRAFANIKKLKVNVMWGIQTSAGSSKVL</sequence>
<dbReference type="InterPro" id="IPR050866">
    <property type="entry name" value="CNG_cation_channel"/>
</dbReference>
<dbReference type="STRING" id="106582.ENSMZEP00005027025"/>
<evidence type="ECO:0000256" key="15">
    <source>
        <dbReference type="ARBA" id="ARBA00036239"/>
    </source>
</evidence>
<keyword evidence="19" id="KW-1185">Reference proteome</keyword>
<evidence type="ECO:0000256" key="13">
    <source>
        <dbReference type="ARBA" id="ARBA00023305"/>
    </source>
</evidence>
<dbReference type="SUPFAM" id="SSF81324">
    <property type="entry name" value="Voltage-gated potassium channels"/>
    <property type="match status" value="1"/>
</dbReference>
<dbReference type="Gene3D" id="1.10.287.630">
    <property type="entry name" value="Helix hairpin bin"/>
    <property type="match status" value="1"/>
</dbReference>
<name>A0A3P9CXC2_9CICH</name>